<dbReference type="Pfam" id="PF14559">
    <property type="entry name" value="TPR_19"/>
    <property type="match status" value="1"/>
</dbReference>
<keyword evidence="2" id="KW-0812">Transmembrane</keyword>
<proteinExistence type="predicted"/>
<dbReference type="RefSeq" id="WP_127787424.1">
    <property type="nucleotide sequence ID" value="NZ_SACL01000003.1"/>
</dbReference>
<keyword evidence="4" id="KW-1185">Reference proteome</keyword>
<reference evidence="3 4" key="1">
    <citation type="submission" date="2019-01" db="EMBL/GenBank/DDBJ databases">
        <authorList>
            <person name="Chen W.-M."/>
        </authorList>
    </citation>
    <scope>NUCLEOTIDE SEQUENCE [LARGE SCALE GENOMIC DNA]</scope>
    <source>
        <strain evidence="3 4">CCP-6</strain>
    </source>
</reference>
<keyword evidence="2" id="KW-0472">Membrane</keyword>
<keyword evidence="1" id="KW-0201">Cytochrome c-type biogenesis</keyword>
<evidence type="ECO:0000256" key="1">
    <source>
        <dbReference type="ARBA" id="ARBA00022748"/>
    </source>
</evidence>
<feature type="transmembrane region" description="Helical" evidence="2">
    <location>
        <begin position="86"/>
        <end position="104"/>
    </location>
</feature>
<keyword evidence="2" id="KW-1133">Transmembrane helix</keyword>
<dbReference type="Proteomes" id="UP000282957">
    <property type="component" value="Unassembled WGS sequence"/>
</dbReference>
<protein>
    <submittedName>
        <fullName evidence="3">C-type cytochrome biogenesis protein CcmI</fullName>
    </submittedName>
</protein>
<dbReference type="InterPro" id="IPR011990">
    <property type="entry name" value="TPR-like_helical_dom_sf"/>
</dbReference>
<dbReference type="NCBIfam" id="TIGR03142">
    <property type="entry name" value="cytochro_ccmI"/>
    <property type="match status" value="1"/>
</dbReference>
<dbReference type="EMBL" id="SACL01000003">
    <property type="protein sequence ID" value="RVT96774.1"/>
    <property type="molecule type" value="Genomic_DNA"/>
</dbReference>
<dbReference type="SUPFAM" id="SSF48452">
    <property type="entry name" value="TPR-like"/>
    <property type="match status" value="1"/>
</dbReference>
<organism evidence="3 4">
    <name type="scientific">Rhodovarius crocodyli</name>
    <dbReference type="NCBI Taxonomy" id="1979269"/>
    <lineage>
        <taxon>Bacteria</taxon>
        <taxon>Pseudomonadati</taxon>
        <taxon>Pseudomonadota</taxon>
        <taxon>Alphaproteobacteria</taxon>
        <taxon>Acetobacterales</taxon>
        <taxon>Roseomonadaceae</taxon>
        <taxon>Rhodovarius</taxon>
    </lineage>
</organism>
<name>A0A437MGK5_9PROT</name>
<evidence type="ECO:0000256" key="2">
    <source>
        <dbReference type="SAM" id="Phobius"/>
    </source>
</evidence>
<dbReference type="AlphaFoldDB" id="A0A437MGK5"/>
<dbReference type="OrthoDB" id="9815847at2"/>
<comment type="caution">
    <text evidence="3">The sequence shown here is derived from an EMBL/GenBank/DDBJ whole genome shotgun (WGS) entry which is preliminary data.</text>
</comment>
<gene>
    <name evidence="3" type="primary">ccmI</name>
    <name evidence="3" type="ORF">EOD42_10215</name>
</gene>
<evidence type="ECO:0000313" key="3">
    <source>
        <dbReference type="EMBL" id="RVT96774.1"/>
    </source>
</evidence>
<evidence type="ECO:0000313" key="4">
    <source>
        <dbReference type="Proteomes" id="UP000282957"/>
    </source>
</evidence>
<sequence length="260" mass="28286">MIWVWIAVAALVVMAPLGWALWRAPRARGRAEADRALFHAQIAELDRELAEGRLEAAGHRDAVLEVQRRLLAAPAPEPVHSGHRGTLLFVMLAAPAMALGLYLMRGTPEMPSAGFALRQEVAARDEALLNQLRARIMQMPVGEQRRQGLILLSNAERNRGRNDAAAEALREALAARFDPGLAGDLAEVELARGQHEAAVAVLTRALEAAPTEPRLRFLAGAAEQAAGRAANARSVWQSLLNDTPADAPWRPMLEQRLRGL</sequence>
<dbReference type="InterPro" id="IPR017560">
    <property type="entry name" value="Cyt_c_biogenesis_CcmI"/>
</dbReference>
<dbReference type="GO" id="GO:0017004">
    <property type="term" value="P:cytochrome complex assembly"/>
    <property type="evidence" value="ECO:0007669"/>
    <property type="project" value="UniProtKB-KW"/>
</dbReference>
<accession>A0A437MGK5</accession>
<dbReference type="Gene3D" id="1.25.40.10">
    <property type="entry name" value="Tetratricopeptide repeat domain"/>
    <property type="match status" value="1"/>
</dbReference>